<accession>A0ABS2MCJ2</accession>
<reference evidence="3 4" key="1">
    <citation type="submission" date="2021-01" db="EMBL/GenBank/DDBJ databases">
        <title>Sequencing the genomes of 1000 actinobacteria strains.</title>
        <authorList>
            <person name="Klenk H.-P."/>
        </authorList>
    </citation>
    <scope>NUCLEOTIDE SEQUENCE [LARGE SCALE GENOMIC DNA]</scope>
    <source>
        <strain evidence="3 4">DSM 18239</strain>
    </source>
</reference>
<evidence type="ECO:0000313" key="4">
    <source>
        <dbReference type="Proteomes" id="UP000732378"/>
    </source>
</evidence>
<dbReference type="InterPro" id="IPR005097">
    <property type="entry name" value="Sacchrp_dh_NADP-bd"/>
</dbReference>
<dbReference type="PANTHER" id="PTHR12286">
    <property type="entry name" value="SACCHAROPINE DEHYDROGENASE-LIKE OXIDOREDUCTASE"/>
    <property type="match status" value="1"/>
</dbReference>
<feature type="domain" description="Saccharopine dehydrogenase NADP binding" evidence="2">
    <location>
        <begin position="18"/>
        <end position="147"/>
    </location>
</feature>
<evidence type="ECO:0000259" key="2">
    <source>
        <dbReference type="Pfam" id="PF03435"/>
    </source>
</evidence>
<sequence length="403" mass="42674">MAATPDPASRSEREHDLVLLGATGFTGRLTAEYLARNAPAGLRWALAGRNPEKLAGVRADLAAIDPALGELPLVTADSGDAASLAALAGSTRVVITTVGPYLEHGEPLVAACAAAGTDYVDLTGEPEFVDRMYLAHHETAERTGARIVHACGFDSIPHDLGAWYTVQQLQATGPVTVRGVVRASGTFSGGTFHSAMGATSRMKQTREAAKQRREVEKRPEGRRSRAVAGKPHRDGELGYYLLPLPTLDPMVVARSGAALDSYGPDFRYSHYIGTRTLRYAVGGMAGLVGIGVAAQVPPVRNLLKSRIKQGEGPSPARREKSWFTVDFIGEGDGRTIHTRVSGGDPGYGETSKMLAESALCLLHDDNPTTAGCVTTAQAMGENLTARLMAAGIRFETVEGQREG</sequence>
<dbReference type="EMBL" id="JAFBBZ010000001">
    <property type="protein sequence ID" value="MBM7508906.1"/>
    <property type="molecule type" value="Genomic_DNA"/>
</dbReference>
<name>A0ABS2MCJ2_9ACTN</name>
<dbReference type="InterPro" id="IPR036291">
    <property type="entry name" value="NAD(P)-bd_dom_sf"/>
</dbReference>
<comment type="caution">
    <text evidence="3">The sequence shown here is derived from an EMBL/GenBank/DDBJ whole genome shotgun (WGS) entry which is preliminary data.</text>
</comment>
<evidence type="ECO:0000256" key="1">
    <source>
        <dbReference type="SAM" id="MobiDB-lite"/>
    </source>
</evidence>
<dbReference type="InterPro" id="IPR051276">
    <property type="entry name" value="Saccharopine_DH-like_oxidrdct"/>
</dbReference>
<organism evidence="3 4">
    <name type="scientific">Nocardioides salarius</name>
    <dbReference type="NCBI Taxonomy" id="374513"/>
    <lineage>
        <taxon>Bacteria</taxon>
        <taxon>Bacillati</taxon>
        <taxon>Actinomycetota</taxon>
        <taxon>Actinomycetes</taxon>
        <taxon>Propionibacteriales</taxon>
        <taxon>Nocardioidaceae</taxon>
        <taxon>Nocardioides</taxon>
    </lineage>
</organism>
<dbReference type="Gene3D" id="3.40.50.720">
    <property type="entry name" value="NAD(P)-binding Rossmann-like Domain"/>
    <property type="match status" value="1"/>
</dbReference>
<dbReference type="Proteomes" id="UP000732378">
    <property type="component" value="Unassembled WGS sequence"/>
</dbReference>
<protein>
    <submittedName>
        <fullName evidence="3">Short subunit dehydrogenase-like uncharacterized protein</fullName>
    </submittedName>
</protein>
<dbReference type="RefSeq" id="WP_193668606.1">
    <property type="nucleotide sequence ID" value="NZ_JACDTV010000005.1"/>
</dbReference>
<dbReference type="PANTHER" id="PTHR12286:SF5">
    <property type="entry name" value="SACCHAROPINE DEHYDROGENASE-LIKE OXIDOREDUCTASE"/>
    <property type="match status" value="1"/>
</dbReference>
<evidence type="ECO:0000313" key="3">
    <source>
        <dbReference type="EMBL" id="MBM7508906.1"/>
    </source>
</evidence>
<dbReference type="SUPFAM" id="SSF51735">
    <property type="entry name" value="NAD(P)-binding Rossmann-fold domains"/>
    <property type="match status" value="1"/>
</dbReference>
<keyword evidence="4" id="KW-1185">Reference proteome</keyword>
<proteinExistence type="predicted"/>
<gene>
    <name evidence="3" type="ORF">JOE61_002720</name>
</gene>
<feature type="region of interest" description="Disordered" evidence="1">
    <location>
        <begin position="211"/>
        <end position="231"/>
    </location>
</feature>
<feature type="compositionally biased region" description="Basic and acidic residues" evidence="1">
    <location>
        <begin position="211"/>
        <end position="223"/>
    </location>
</feature>
<dbReference type="Pfam" id="PF03435">
    <property type="entry name" value="Sacchrp_dh_NADP"/>
    <property type="match status" value="1"/>
</dbReference>